<evidence type="ECO:0000256" key="9">
    <source>
        <dbReference type="ARBA" id="ARBA00023136"/>
    </source>
</evidence>
<dbReference type="Pfam" id="PF12698">
    <property type="entry name" value="ABC2_membrane_3"/>
    <property type="match status" value="1"/>
</dbReference>
<dbReference type="GO" id="GO:0016887">
    <property type="term" value="F:ATP hydrolysis activity"/>
    <property type="evidence" value="ECO:0007669"/>
    <property type="project" value="InterPro"/>
</dbReference>
<dbReference type="GO" id="GO:0005524">
    <property type="term" value="F:ATP binding"/>
    <property type="evidence" value="ECO:0007669"/>
    <property type="project" value="UniProtKB-KW"/>
</dbReference>
<evidence type="ECO:0000256" key="6">
    <source>
        <dbReference type="ARBA" id="ARBA00022741"/>
    </source>
</evidence>
<feature type="transmembrane region" description="Helical" evidence="10">
    <location>
        <begin position="123"/>
        <end position="145"/>
    </location>
</feature>
<protein>
    <submittedName>
        <fullName evidence="12">P-loop containing nucleoside triphosphate hydrolase protein</fullName>
    </submittedName>
</protein>
<keyword evidence="7" id="KW-0067">ATP-binding</keyword>
<comment type="caution">
    <text evidence="12">The sequence shown here is derived from an EMBL/GenBank/DDBJ whole genome shotgun (WGS) entry which is preliminary data.</text>
</comment>
<evidence type="ECO:0000259" key="11">
    <source>
        <dbReference type="PROSITE" id="PS50893"/>
    </source>
</evidence>
<dbReference type="InterPro" id="IPR026082">
    <property type="entry name" value="ABCA"/>
</dbReference>
<keyword evidence="6" id="KW-0547">Nucleotide-binding</keyword>
<dbReference type="CDD" id="cd03263">
    <property type="entry name" value="ABC_subfamily_A"/>
    <property type="match status" value="2"/>
</dbReference>
<evidence type="ECO:0000256" key="2">
    <source>
        <dbReference type="ARBA" id="ARBA00008869"/>
    </source>
</evidence>
<dbReference type="GO" id="GO:0005319">
    <property type="term" value="F:lipid transporter activity"/>
    <property type="evidence" value="ECO:0007669"/>
    <property type="project" value="TreeGrafter"/>
</dbReference>
<dbReference type="OrthoDB" id="8061355at2759"/>
<comment type="similarity">
    <text evidence="2">Belongs to the ABC transporter superfamily. ABCA family.</text>
</comment>
<feature type="transmembrane region" description="Helical" evidence="10">
    <location>
        <begin position="767"/>
        <end position="786"/>
    </location>
</feature>
<evidence type="ECO:0000313" key="13">
    <source>
        <dbReference type="Proteomes" id="UP000799536"/>
    </source>
</evidence>
<sequence length="1223" mass="134338">MSVVVFPKTSHGISVGYHIFSGFAFCSFSIFAASFFRKSQISGSLTVVVALLFGLLAQFITQPSSGLVVLFISLIFPSANYTYFVTQLATWESEGVKVDMIAGLPPHRLDNGWDIVEDGQYRLPIYVLWIFLVIQMLVYPILAFYNEQLLFGSASAGRRFVKPEGSEVATVTLKGFGKTKLQPAVTGLNLKAYQGQILCFLGPNGSGKSTTLNAVAGQTKVTSGEITIDPTGGFGYAPQANVIWEELTVAEHIQIFSDLKCLVRANEEVIKKSFKAKTLSGGQKRKLQLAMMFAGGSSVCCVDEIWDILLAERSKRTIIMTTHFLDEADFLADNIAIMYKGYLKAEGTSATLKHRFGNRYTIKLPKDTTLELALSGPVEKVLSRNQLVYRIESATVAVELLEQLERPTMEELFLKVTGDTINVETTPDEVITSDKVDVAEIFDSDEGYELKNGKPVSAFKQWKVLFAKRVKLLRHSWMPYFTILAIGIIGAGVSPQILKKFKDPLECPEPAKLMSSFRDSYRSDLSSFSYYSGGSDYAPFVAGPASRMTEETLSSLADIYSVNHTDSSFYASGYMNATALKIQFHLVDTYDEFMQYISKKSSSFSGGVFFSDPPTIAISAPWSSGQNELNIVTNMLSGVKISTGYSALSKEKNPVLTDFRASVFIIIFGLIMACYPAFFALYPTVERVQNVRSMQYSNGVRPVPLWLSHLCFDVCMVLIISSVGIGLISQSTKVWYGLPLLWVVLFLYGISSALLSYIVSMFSRSPIAAWAFVAVGQVAMYFAYFGGTLGIQSSVGYLDLETNLNYLYFSLGIFFPAVNVIRALTIGLGQFGMLCNGHKHANSIALYGGPILYLALQSIFLFTLLIWWDSGFVLPAFLHRSPRLKQNDQETSELSTTDAMAELVRIRSPSTDLRVEKVTKRFGHNIAVDDVTFGVQTSEIFALLGPNGAGKSTIISMIRGDIKPSTSSSIITIASHSILTSPISARSNPGVRPQFDAADTLTVTETLQFFARIRGVTDIEHNVSTVICTCGLQPWENQLAQKLSGGTKRKLSLAVALVGNPPVLVLDEPSSALDASAKRSMWRTLQAVSKGRAVVLTTHSMEEADALADRVGIVSSRLLAIGPREELKRRAGDSYHIHIVSRSAPRTSVEEIEAMRDWVMHTFPGAKLSRETQGGQLRFEVPALGNSLLGLIKVLEASKGDLGVEFYSVGRATLDEVFERVIK</sequence>
<reference evidence="12" key="1">
    <citation type="journal article" date="2020" name="Stud. Mycol.">
        <title>101 Dothideomycetes genomes: a test case for predicting lifestyles and emergence of pathogens.</title>
        <authorList>
            <person name="Haridas S."/>
            <person name="Albert R."/>
            <person name="Binder M."/>
            <person name="Bloem J."/>
            <person name="Labutti K."/>
            <person name="Salamov A."/>
            <person name="Andreopoulos B."/>
            <person name="Baker S."/>
            <person name="Barry K."/>
            <person name="Bills G."/>
            <person name="Bluhm B."/>
            <person name="Cannon C."/>
            <person name="Castanera R."/>
            <person name="Culley D."/>
            <person name="Daum C."/>
            <person name="Ezra D."/>
            <person name="Gonzalez J."/>
            <person name="Henrissat B."/>
            <person name="Kuo A."/>
            <person name="Liang C."/>
            <person name="Lipzen A."/>
            <person name="Lutzoni F."/>
            <person name="Magnuson J."/>
            <person name="Mondo S."/>
            <person name="Nolan M."/>
            <person name="Ohm R."/>
            <person name="Pangilinan J."/>
            <person name="Park H.-J."/>
            <person name="Ramirez L."/>
            <person name="Alfaro M."/>
            <person name="Sun H."/>
            <person name="Tritt A."/>
            <person name="Yoshinaga Y."/>
            <person name="Zwiers L.-H."/>
            <person name="Turgeon B."/>
            <person name="Goodwin S."/>
            <person name="Spatafora J."/>
            <person name="Crous P."/>
            <person name="Grigoriev I."/>
        </authorList>
    </citation>
    <scope>NUCLEOTIDE SEQUENCE</scope>
    <source>
        <strain evidence="12">ATCC 74209</strain>
    </source>
</reference>
<gene>
    <name evidence="12" type="ORF">GQ43DRAFT_440408</name>
</gene>
<dbReference type="GO" id="GO:0140359">
    <property type="term" value="F:ABC-type transporter activity"/>
    <property type="evidence" value="ECO:0007669"/>
    <property type="project" value="InterPro"/>
</dbReference>
<feature type="transmembrane region" description="Helical" evidence="10">
    <location>
        <begin position="48"/>
        <end position="76"/>
    </location>
</feature>
<comment type="subcellular location">
    <subcellularLocation>
        <location evidence="1">Membrane</location>
        <topology evidence="1">Multi-pass membrane protein</topology>
    </subcellularLocation>
</comment>
<dbReference type="GO" id="GO:0016020">
    <property type="term" value="C:membrane"/>
    <property type="evidence" value="ECO:0007669"/>
    <property type="project" value="UniProtKB-SubCell"/>
</dbReference>
<dbReference type="Proteomes" id="UP000799536">
    <property type="component" value="Unassembled WGS sequence"/>
</dbReference>
<dbReference type="InterPro" id="IPR003439">
    <property type="entry name" value="ABC_transporter-like_ATP-bd"/>
</dbReference>
<dbReference type="PROSITE" id="PS00211">
    <property type="entry name" value="ABC_TRANSPORTER_1"/>
    <property type="match status" value="1"/>
</dbReference>
<evidence type="ECO:0000313" key="12">
    <source>
        <dbReference type="EMBL" id="KAF2201609.1"/>
    </source>
</evidence>
<evidence type="ECO:0000256" key="1">
    <source>
        <dbReference type="ARBA" id="ARBA00004141"/>
    </source>
</evidence>
<evidence type="ECO:0000256" key="7">
    <source>
        <dbReference type="ARBA" id="ARBA00022840"/>
    </source>
</evidence>
<evidence type="ECO:0000256" key="8">
    <source>
        <dbReference type="ARBA" id="ARBA00022989"/>
    </source>
</evidence>
<keyword evidence="5" id="KW-0677">Repeat</keyword>
<dbReference type="AlphaFoldDB" id="A0A9P4MQB3"/>
<dbReference type="InterPro" id="IPR013525">
    <property type="entry name" value="ABC2_TM"/>
</dbReference>
<feature type="transmembrane region" description="Helical" evidence="10">
    <location>
        <begin position="703"/>
        <end position="728"/>
    </location>
</feature>
<dbReference type="PANTHER" id="PTHR19229:SF36">
    <property type="entry name" value="ATP-BINDING CASSETTE SUB-FAMILY A MEMBER 2"/>
    <property type="match status" value="1"/>
</dbReference>
<feature type="non-terminal residue" evidence="12">
    <location>
        <position position="1223"/>
    </location>
</feature>
<feature type="domain" description="ABC transporter" evidence="11">
    <location>
        <begin position="913"/>
        <end position="1140"/>
    </location>
</feature>
<dbReference type="PANTHER" id="PTHR19229">
    <property type="entry name" value="ATP-BINDING CASSETTE TRANSPORTER SUBFAMILY A ABCA"/>
    <property type="match status" value="1"/>
</dbReference>
<dbReference type="Gene3D" id="3.40.50.300">
    <property type="entry name" value="P-loop containing nucleotide triphosphate hydrolases"/>
    <property type="match status" value="2"/>
</dbReference>
<keyword evidence="12" id="KW-0378">Hydrolase</keyword>
<evidence type="ECO:0000256" key="4">
    <source>
        <dbReference type="ARBA" id="ARBA00022692"/>
    </source>
</evidence>
<evidence type="ECO:0000256" key="10">
    <source>
        <dbReference type="SAM" id="Phobius"/>
    </source>
</evidence>
<feature type="transmembrane region" description="Helical" evidence="10">
    <location>
        <begin position="661"/>
        <end position="682"/>
    </location>
</feature>
<evidence type="ECO:0000256" key="5">
    <source>
        <dbReference type="ARBA" id="ARBA00022737"/>
    </source>
</evidence>
<feature type="domain" description="ABC transporter" evidence="11">
    <location>
        <begin position="168"/>
        <end position="365"/>
    </location>
</feature>
<feature type="transmembrane region" description="Helical" evidence="10">
    <location>
        <begin position="806"/>
        <end position="824"/>
    </location>
</feature>
<dbReference type="SMART" id="SM00382">
    <property type="entry name" value="AAA"/>
    <property type="match status" value="2"/>
</dbReference>
<keyword evidence="9 10" id="KW-0472">Membrane</keyword>
<feature type="transmembrane region" description="Helical" evidence="10">
    <location>
        <begin position="734"/>
        <end position="755"/>
    </location>
</feature>
<keyword evidence="4 10" id="KW-0812">Transmembrane</keyword>
<evidence type="ECO:0000256" key="3">
    <source>
        <dbReference type="ARBA" id="ARBA00022448"/>
    </source>
</evidence>
<dbReference type="SUPFAM" id="SSF52540">
    <property type="entry name" value="P-loop containing nucleoside triphosphate hydrolases"/>
    <property type="match status" value="2"/>
</dbReference>
<keyword evidence="8 10" id="KW-1133">Transmembrane helix</keyword>
<dbReference type="InterPro" id="IPR027417">
    <property type="entry name" value="P-loop_NTPase"/>
</dbReference>
<dbReference type="InterPro" id="IPR017871">
    <property type="entry name" value="ABC_transporter-like_CS"/>
</dbReference>
<dbReference type="PROSITE" id="PS50893">
    <property type="entry name" value="ABC_TRANSPORTER_2"/>
    <property type="match status" value="2"/>
</dbReference>
<feature type="transmembrane region" description="Helical" evidence="10">
    <location>
        <begin position="15"/>
        <end position="36"/>
    </location>
</feature>
<dbReference type="InterPro" id="IPR003593">
    <property type="entry name" value="AAA+_ATPase"/>
</dbReference>
<accession>A0A9P4MQB3</accession>
<dbReference type="EMBL" id="ML993968">
    <property type="protein sequence ID" value="KAF2201609.1"/>
    <property type="molecule type" value="Genomic_DNA"/>
</dbReference>
<dbReference type="Pfam" id="PF00005">
    <property type="entry name" value="ABC_tran"/>
    <property type="match status" value="2"/>
</dbReference>
<keyword evidence="3" id="KW-0813">Transport</keyword>
<feature type="transmembrane region" description="Helical" evidence="10">
    <location>
        <begin position="844"/>
        <end position="868"/>
    </location>
</feature>
<name>A0A9P4MQB3_9PLEO</name>
<proteinExistence type="inferred from homology"/>
<organism evidence="12 13">
    <name type="scientific">Delitschia confertaspora ATCC 74209</name>
    <dbReference type="NCBI Taxonomy" id="1513339"/>
    <lineage>
        <taxon>Eukaryota</taxon>
        <taxon>Fungi</taxon>
        <taxon>Dikarya</taxon>
        <taxon>Ascomycota</taxon>
        <taxon>Pezizomycotina</taxon>
        <taxon>Dothideomycetes</taxon>
        <taxon>Pleosporomycetidae</taxon>
        <taxon>Pleosporales</taxon>
        <taxon>Delitschiaceae</taxon>
        <taxon>Delitschia</taxon>
    </lineage>
</organism>
<dbReference type="FunFam" id="3.40.50.300:FF:001345">
    <property type="entry name" value="Related to ABC transporter"/>
    <property type="match status" value="1"/>
</dbReference>
<keyword evidence="13" id="KW-1185">Reference proteome</keyword>